<dbReference type="Proteomes" id="UP001164250">
    <property type="component" value="Chromosome 1"/>
</dbReference>
<reference evidence="2" key="1">
    <citation type="journal article" date="2023" name="G3 (Bethesda)">
        <title>Genome assembly and association tests identify interacting loci associated with vigor, precocity, and sex in interspecific pistachio rootstocks.</title>
        <authorList>
            <person name="Palmer W."/>
            <person name="Jacygrad E."/>
            <person name="Sagayaradj S."/>
            <person name="Cavanaugh K."/>
            <person name="Han R."/>
            <person name="Bertier L."/>
            <person name="Beede B."/>
            <person name="Kafkas S."/>
            <person name="Golino D."/>
            <person name="Preece J."/>
            <person name="Michelmore R."/>
        </authorList>
    </citation>
    <scope>NUCLEOTIDE SEQUENCE [LARGE SCALE GENOMIC DNA]</scope>
</reference>
<organism evidence="1 2">
    <name type="scientific">Pistacia atlantica</name>
    <dbReference type="NCBI Taxonomy" id="434234"/>
    <lineage>
        <taxon>Eukaryota</taxon>
        <taxon>Viridiplantae</taxon>
        <taxon>Streptophyta</taxon>
        <taxon>Embryophyta</taxon>
        <taxon>Tracheophyta</taxon>
        <taxon>Spermatophyta</taxon>
        <taxon>Magnoliopsida</taxon>
        <taxon>eudicotyledons</taxon>
        <taxon>Gunneridae</taxon>
        <taxon>Pentapetalae</taxon>
        <taxon>rosids</taxon>
        <taxon>malvids</taxon>
        <taxon>Sapindales</taxon>
        <taxon>Anacardiaceae</taxon>
        <taxon>Pistacia</taxon>
    </lineage>
</organism>
<evidence type="ECO:0000313" key="1">
    <source>
        <dbReference type="EMBL" id="KAJ0113796.1"/>
    </source>
</evidence>
<proteinExistence type="predicted"/>
<name>A0ACC1CDN5_9ROSI</name>
<comment type="caution">
    <text evidence="1">The sequence shown here is derived from an EMBL/GenBank/DDBJ whole genome shotgun (WGS) entry which is preliminary data.</text>
</comment>
<evidence type="ECO:0000313" key="2">
    <source>
        <dbReference type="Proteomes" id="UP001164250"/>
    </source>
</evidence>
<protein>
    <submittedName>
        <fullName evidence="1">Uncharacterized protein</fullName>
    </submittedName>
</protein>
<dbReference type="EMBL" id="CM047897">
    <property type="protein sequence ID" value="KAJ0113796.1"/>
    <property type="molecule type" value="Genomic_DNA"/>
</dbReference>
<gene>
    <name evidence="1" type="ORF">Patl1_00566</name>
</gene>
<accession>A0ACC1CDN5</accession>
<keyword evidence="2" id="KW-1185">Reference proteome</keyword>
<sequence>MSILKFPKHFCTKLCMSVANFWWKKSKERKGIHWVGWKKLSKSKKEGGLGFKDFYKMNQILLSKQAWRILLNPDMLWVRILKAIYFPQKTFGRQHEKRIVLGVGRVCCLAEVSQGESNLEGE</sequence>